<evidence type="ECO:0000313" key="1">
    <source>
        <dbReference type="EMBL" id="OIQ74727.1"/>
    </source>
</evidence>
<proteinExistence type="predicted"/>
<reference evidence="1" key="1">
    <citation type="submission" date="2016-10" db="EMBL/GenBank/DDBJ databases">
        <title>Sequence of Gallionella enrichment culture.</title>
        <authorList>
            <person name="Poehlein A."/>
            <person name="Muehling M."/>
            <person name="Daniel R."/>
        </authorList>
    </citation>
    <scope>NUCLEOTIDE SEQUENCE</scope>
</reference>
<protein>
    <submittedName>
        <fullName evidence="1">Uncharacterized protein</fullName>
    </submittedName>
</protein>
<gene>
    <name evidence="1" type="ORF">GALL_436200</name>
</gene>
<sequence>MTRPMVMYSQVSTMRRGVLSRRISVQAMMQAISTSQVASTHRCTSHHHQYMSLAMLVSLGKASR</sequence>
<accession>A0A1J5Q420</accession>
<dbReference type="EMBL" id="MLJW01002406">
    <property type="protein sequence ID" value="OIQ74727.1"/>
    <property type="molecule type" value="Genomic_DNA"/>
</dbReference>
<dbReference type="AlphaFoldDB" id="A0A1J5Q420"/>
<organism evidence="1">
    <name type="scientific">mine drainage metagenome</name>
    <dbReference type="NCBI Taxonomy" id="410659"/>
    <lineage>
        <taxon>unclassified sequences</taxon>
        <taxon>metagenomes</taxon>
        <taxon>ecological metagenomes</taxon>
    </lineage>
</organism>
<name>A0A1J5Q420_9ZZZZ</name>
<comment type="caution">
    <text evidence="1">The sequence shown here is derived from an EMBL/GenBank/DDBJ whole genome shotgun (WGS) entry which is preliminary data.</text>
</comment>